<reference evidence="1 2" key="1">
    <citation type="submission" date="2020-12" db="EMBL/GenBank/DDBJ databases">
        <title>Concerted genomic and epigenomic changes stabilize Arabidopsis allopolyploids.</title>
        <authorList>
            <person name="Chen Z."/>
        </authorList>
    </citation>
    <scope>NUCLEOTIDE SEQUENCE [LARGE SCALE GENOMIC DNA]</scope>
    <source>
        <strain evidence="1">Allo738</strain>
        <tissue evidence="1">Leaf</tissue>
    </source>
</reference>
<dbReference type="EMBL" id="JAEFBK010000004">
    <property type="protein sequence ID" value="KAG7618495.1"/>
    <property type="molecule type" value="Genomic_DNA"/>
</dbReference>
<evidence type="ECO:0000313" key="2">
    <source>
        <dbReference type="Proteomes" id="UP000694240"/>
    </source>
</evidence>
<comment type="caution">
    <text evidence="1">The sequence shown here is derived from an EMBL/GenBank/DDBJ whole genome shotgun (WGS) entry which is preliminary data.</text>
</comment>
<gene>
    <name evidence="1" type="ORF">ISN45_At04g037460</name>
</gene>
<keyword evidence="2" id="KW-1185">Reference proteome</keyword>
<evidence type="ECO:0000313" key="1">
    <source>
        <dbReference type="EMBL" id="KAG7618495.1"/>
    </source>
</evidence>
<protein>
    <submittedName>
        <fullName evidence="1">Uncharacterized protein</fullName>
    </submittedName>
</protein>
<sequence>MENKKPMSRESDQVYLIVPFGTKNQDDEGVDSRDYASNLLTLPISVFLRLLSPKP</sequence>
<dbReference type="AlphaFoldDB" id="A0A8T2E2L7"/>
<dbReference type="Proteomes" id="UP000694240">
    <property type="component" value="Chromosome 4"/>
</dbReference>
<proteinExistence type="predicted"/>
<organism evidence="1 2">
    <name type="scientific">Arabidopsis thaliana x Arabidopsis arenosa</name>
    <dbReference type="NCBI Taxonomy" id="1240361"/>
    <lineage>
        <taxon>Eukaryota</taxon>
        <taxon>Viridiplantae</taxon>
        <taxon>Streptophyta</taxon>
        <taxon>Embryophyta</taxon>
        <taxon>Tracheophyta</taxon>
        <taxon>Spermatophyta</taxon>
        <taxon>Magnoliopsida</taxon>
        <taxon>eudicotyledons</taxon>
        <taxon>Gunneridae</taxon>
        <taxon>Pentapetalae</taxon>
        <taxon>rosids</taxon>
        <taxon>malvids</taxon>
        <taxon>Brassicales</taxon>
        <taxon>Brassicaceae</taxon>
        <taxon>Camelineae</taxon>
        <taxon>Arabidopsis</taxon>
    </lineage>
</organism>
<name>A0A8T2E2L7_9BRAS</name>
<accession>A0A8T2E2L7</accession>